<comment type="similarity">
    <text evidence="1 10">Belongs to the class-I aminoacyl-tRNA synthetase family. IleS type 1 subfamily.</text>
</comment>
<dbReference type="SUPFAM" id="SSF50677">
    <property type="entry name" value="ValRS/IleRS/LeuRS editing domain"/>
    <property type="match status" value="1"/>
</dbReference>
<keyword evidence="10" id="KW-0862">Zinc</keyword>
<comment type="function">
    <text evidence="8 10">Catalyzes the attachment of isoleucine to tRNA(Ile). As IleRS can inadvertently accommodate and process structurally similar amino acids such as valine, to avoid such errors it has two additional distinct tRNA(Ile)-dependent editing activities. One activity is designated as 'pretransfer' editing and involves the hydrolysis of activated Val-AMP. The other activity is designated 'posttransfer' editing and involves deacylation of mischarged Val-tRNA(Ile).</text>
</comment>
<dbReference type="GO" id="GO:0004822">
    <property type="term" value="F:isoleucine-tRNA ligase activity"/>
    <property type="evidence" value="ECO:0007669"/>
    <property type="project" value="UniProtKB-UniRule"/>
</dbReference>
<dbReference type="EMBL" id="AP011112">
    <property type="protein sequence ID" value="BAI69301.1"/>
    <property type="molecule type" value="Genomic_DNA"/>
</dbReference>
<feature type="binding site" evidence="10">
    <location>
        <position position="911"/>
    </location>
    <ligand>
        <name>Zn(2+)</name>
        <dbReference type="ChEBI" id="CHEBI:29105"/>
    </ligand>
</feature>
<comment type="subcellular location">
    <subcellularLocation>
        <location evidence="10">Cytoplasm</location>
    </subcellularLocation>
</comment>
<proteinExistence type="inferred from homology"/>
<feature type="domain" description="Aminoacyl-tRNA synthetase class Ia" evidence="11">
    <location>
        <begin position="29"/>
        <end position="636"/>
    </location>
</feature>
<dbReference type="InterPro" id="IPR010663">
    <property type="entry name" value="Znf_FPG/IleRS"/>
</dbReference>
<dbReference type="GO" id="GO:0002161">
    <property type="term" value="F:aminoacyl-tRNA deacylase activity"/>
    <property type="evidence" value="ECO:0007669"/>
    <property type="project" value="InterPro"/>
</dbReference>
<feature type="domain" description="Methionyl/Valyl/Leucyl/Isoleucyl-tRNA synthetase anticodon-binding" evidence="13">
    <location>
        <begin position="680"/>
        <end position="836"/>
    </location>
</feature>
<dbReference type="Pfam" id="PF08264">
    <property type="entry name" value="Anticodon_1"/>
    <property type="match status" value="1"/>
</dbReference>
<comment type="domain">
    <text evidence="10">IleRS has two distinct active sites: one for aminoacylation and one for editing. The misactivated valine is translocated from the active site to the editing site, which sterically excludes the correctly activated isoleucine. The single editing site contains two valyl binding pockets, one specific for each substrate (Val-AMP or Val-tRNA(Ile)).</text>
</comment>
<sequence>MKDYKDTLNLPKTDFPMKAHLPEREPLILKKWEGLYKKLQKLTSDRPLYVLHDGPPYANGNIHIGHALNKILKDVINKYMLLSGYRVHYIPGWDCHGLPIEQQVEKELQAKNIKKEDISKQEFRKLCREYAKRFVNIQREEFKRLGVLGDWENPYLTMDPAYEACEVRELGKLFHKGLIIRSKKPVYWCIYDKTAEAEAEVEYYDREDPSIYVRLPLKGEENTFFAVWTTTPWTLPANMGLMVGEDYTYVYYQVGKETYIIAEDLVENFQNTTGLKGSITKKVKGKELIGLSYIRPYAEEEGKVYPSEFVELSSGTGIVHMAPGHGREDYIVGLRYGLEPYSPVDDEGRFTQEAPPFLRSVRVFDANRLIVEDLKKRGFLIYEGRITHSYPHCWRCKNPVIFRSTPQWFISMEGKLNGKTLRELSLEEIEKVKWIPSYGKNRIKSMVESRPDWCISRQRYWGVPITVFYCKSCGNVVADKEVFEHVAKLIESSPKGSDIWFELSEKELLPEGYKCPNCGSEDFKKEEDILDVWFDSGSSHACVLRRLGIDTADMYLEGSDQHRGWFQSSLLESVASYSKAPYRAVLTHGFTVDEQGRKMSKSLGNVISPQEIIKQYGADILRLWVVSEDYTEDVKLGKSILQRIVEDYKKIRNTLRFLLANLYDFSPQRSIAYHQLHHFDRWMMSYLQMLLEEIGRFYREYAFHRVYQTIRNFCSVDLSSLYLDVLKDRLYIYAPDSWERLSAQTVLYELAIALTTSIAPFLSFTAEEVWEHLRNIDNRLPESVFMSKIPQSQESLIDRELLKDYEVLGRIREDVMRAIEQARRDKYINHPYEARVFLWGDVSLLEKYQDYLKFYFTVSQVELKEGGKYRLTAESLKGLHIGVDRAKGRKCPRCWVYYPEEEFVGEVCQRCANAIAKTGQRV</sequence>
<dbReference type="CDD" id="cd00818">
    <property type="entry name" value="IleRS_core"/>
    <property type="match status" value="1"/>
</dbReference>
<dbReference type="KEGG" id="hte:Hydth_0841"/>
<dbReference type="eggNOG" id="COG0060">
    <property type="taxonomic scope" value="Bacteria"/>
</dbReference>
<dbReference type="InterPro" id="IPR009008">
    <property type="entry name" value="Val/Leu/Ile-tRNA-synth_edit"/>
</dbReference>
<dbReference type="AlphaFoldDB" id="D3DHJ9"/>
<feature type="binding site" evidence="10">
    <location>
        <position position="908"/>
    </location>
    <ligand>
        <name>Zn(2+)</name>
        <dbReference type="ChEBI" id="CHEBI:29105"/>
    </ligand>
</feature>
<dbReference type="GO" id="GO:0006428">
    <property type="term" value="P:isoleucyl-tRNA aminoacylation"/>
    <property type="evidence" value="ECO:0007669"/>
    <property type="project" value="UniProtKB-UniRule"/>
</dbReference>
<dbReference type="InterPro" id="IPR050081">
    <property type="entry name" value="Ile-tRNA_ligase"/>
</dbReference>
<dbReference type="CDD" id="cd07960">
    <property type="entry name" value="Anticodon_Ia_Ile_BEm"/>
    <property type="match status" value="1"/>
</dbReference>
<comment type="cofactor">
    <cofactor evidence="10">
        <name>Zn(2+)</name>
        <dbReference type="ChEBI" id="CHEBI:29105"/>
    </cofactor>
    <text evidence="10">Binds 1 zinc ion per subunit.</text>
</comment>
<dbReference type="Gene3D" id="3.40.50.620">
    <property type="entry name" value="HUPs"/>
    <property type="match status" value="2"/>
</dbReference>
<dbReference type="Gene3D" id="1.10.730.20">
    <property type="match status" value="1"/>
</dbReference>
<dbReference type="EC" id="6.1.1.5" evidence="10"/>
<reference evidence="14 15" key="1">
    <citation type="journal article" date="2010" name="J. Bacteriol.">
        <title>Complete genome sequence of the thermophilic, obligately chemolithoautotrophic hydrogen-oxidizing bacterium Hydrogenobacter thermophilus TK-6.</title>
        <authorList>
            <person name="Arai H."/>
            <person name="Kanbe H."/>
            <person name="Ishii M."/>
            <person name="Igarashi Y."/>
        </authorList>
    </citation>
    <scope>NUCLEOTIDE SEQUENCE [LARGE SCALE GENOMIC DNA]</scope>
    <source>
        <strain evidence="15">DSM 6534 / IAM 12695 / TK-6 [Tokyo]</strain>
    </source>
</reference>
<feature type="short sequence motif" description="'KMSKS' region" evidence="10">
    <location>
        <begin position="598"/>
        <end position="602"/>
    </location>
</feature>
<dbReference type="SUPFAM" id="SSF52374">
    <property type="entry name" value="Nucleotidylyl transferase"/>
    <property type="match status" value="1"/>
</dbReference>
<dbReference type="GO" id="GO:0000049">
    <property type="term" value="F:tRNA binding"/>
    <property type="evidence" value="ECO:0007669"/>
    <property type="project" value="InterPro"/>
</dbReference>
<comment type="subunit">
    <text evidence="10">Monomer.</text>
</comment>
<evidence type="ECO:0000259" key="11">
    <source>
        <dbReference type="Pfam" id="PF00133"/>
    </source>
</evidence>
<name>D3DHJ9_HYDTT</name>
<dbReference type="Gene3D" id="3.90.740.10">
    <property type="entry name" value="Valyl/Leucyl/Isoleucyl-tRNA synthetase, editing domain"/>
    <property type="match status" value="1"/>
</dbReference>
<dbReference type="PRINTS" id="PR00984">
    <property type="entry name" value="TRNASYNTHILE"/>
</dbReference>
<evidence type="ECO:0000256" key="9">
    <source>
        <dbReference type="ARBA" id="ARBA00048359"/>
    </source>
</evidence>
<dbReference type="InterPro" id="IPR002300">
    <property type="entry name" value="aa-tRNA-synth_Ia"/>
</dbReference>
<dbReference type="Pfam" id="PF00133">
    <property type="entry name" value="tRNA-synt_1"/>
    <property type="match status" value="1"/>
</dbReference>
<feature type="binding site" evidence="10">
    <location>
        <position position="557"/>
    </location>
    <ligand>
        <name>L-isoleucyl-5'-AMP</name>
        <dbReference type="ChEBI" id="CHEBI:178002"/>
    </ligand>
</feature>
<comment type="catalytic activity">
    <reaction evidence="9 10">
        <text>tRNA(Ile) + L-isoleucine + ATP = L-isoleucyl-tRNA(Ile) + AMP + diphosphate</text>
        <dbReference type="Rhea" id="RHEA:11060"/>
        <dbReference type="Rhea" id="RHEA-COMP:9666"/>
        <dbReference type="Rhea" id="RHEA-COMP:9695"/>
        <dbReference type="ChEBI" id="CHEBI:30616"/>
        <dbReference type="ChEBI" id="CHEBI:33019"/>
        <dbReference type="ChEBI" id="CHEBI:58045"/>
        <dbReference type="ChEBI" id="CHEBI:78442"/>
        <dbReference type="ChEBI" id="CHEBI:78528"/>
        <dbReference type="ChEBI" id="CHEBI:456215"/>
        <dbReference type="EC" id="6.1.1.5"/>
    </reaction>
</comment>
<dbReference type="OrthoDB" id="9810365at2"/>
<gene>
    <name evidence="10 14" type="primary">ileS</name>
    <name evidence="14" type="ordered locus">HTH_0841</name>
</gene>
<dbReference type="NCBIfam" id="TIGR00392">
    <property type="entry name" value="ileS"/>
    <property type="match status" value="1"/>
</dbReference>
<evidence type="ECO:0000313" key="14">
    <source>
        <dbReference type="EMBL" id="BAI69301.1"/>
    </source>
</evidence>
<dbReference type="HAMAP" id="MF_02002">
    <property type="entry name" value="Ile_tRNA_synth_type1"/>
    <property type="match status" value="1"/>
</dbReference>
<dbReference type="KEGG" id="hth:HTH_0841"/>
<feature type="domain" description="Zinc finger FPG/IleRS-type" evidence="12">
    <location>
        <begin position="890"/>
        <end position="913"/>
    </location>
</feature>
<dbReference type="InterPro" id="IPR023585">
    <property type="entry name" value="Ile-tRNA-ligase_type1"/>
</dbReference>
<accession>D3DHJ9</accession>
<keyword evidence="3 10" id="KW-0436">Ligase</keyword>
<dbReference type="InterPro" id="IPR014729">
    <property type="entry name" value="Rossmann-like_a/b/a_fold"/>
</dbReference>
<dbReference type="InterPro" id="IPR009080">
    <property type="entry name" value="tRNAsynth_Ia_anticodon-bd"/>
</dbReference>
<dbReference type="STRING" id="608538.HTH_0841"/>
<dbReference type="FunFam" id="3.40.50.620:FF:000092">
    <property type="entry name" value="Isoleucine--tRNA ligase"/>
    <property type="match status" value="1"/>
</dbReference>
<organism evidence="14 15">
    <name type="scientific">Hydrogenobacter thermophilus (strain DSM 6534 / IAM 12695 / TK-6)</name>
    <dbReference type="NCBI Taxonomy" id="608538"/>
    <lineage>
        <taxon>Bacteria</taxon>
        <taxon>Pseudomonadati</taxon>
        <taxon>Aquificota</taxon>
        <taxon>Aquificia</taxon>
        <taxon>Aquificales</taxon>
        <taxon>Aquificaceae</taxon>
        <taxon>Hydrogenobacter</taxon>
    </lineage>
</organism>
<dbReference type="Proteomes" id="UP000002574">
    <property type="component" value="Chromosome"/>
</dbReference>
<dbReference type="GO" id="GO:0008270">
    <property type="term" value="F:zinc ion binding"/>
    <property type="evidence" value="ECO:0007669"/>
    <property type="project" value="UniProtKB-UniRule"/>
</dbReference>
<evidence type="ECO:0000256" key="10">
    <source>
        <dbReference type="HAMAP-Rule" id="MF_02002"/>
    </source>
</evidence>
<dbReference type="RefSeq" id="WP_012963482.1">
    <property type="nucleotide sequence ID" value="NC_013799.1"/>
</dbReference>
<keyword evidence="2 10" id="KW-0963">Cytoplasm</keyword>
<evidence type="ECO:0000256" key="6">
    <source>
        <dbReference type="ARBA" id="ARBA00022917"/>
    </source>
</evidence>
<keyword evidence="6 10" id="KW-0648">Protein biosynthesis</keyword>
<keyword evidence="7 10" id="KW-0030">Aminoacyl-tRNA synthetase</keyword>
<evidence type="ECO:0000256" key="1">
    <source>
        <dbReference type="ARBA" id="ARBA00006887"/>
    </source>
</evidence>
<evidence type="ECO:0000256" key="2">
    <source>
        <dbReference type="ARBA" id="ARBA00022490"/>
    </source>
</evidence>
<evidence type="ECO:0000256" key="5">
    <source>
        <dbReference type="ARBA" id="ARBA00022840"/>
    </source>
</evidence>
<evidence type="ECO:0000259" key="13">
    <source>
        <dbReference type="Pfam" id="PF08264"/>
    </source>
</evidence>
<keyword evidence="15" id="KW-1185">Reference proteome</keyword>
<evidence type="ECO:0000313" key="15">
    <source>
        <dbReference type="Proteomes" id="UP000002574"/>
    </source>
</evidence>
<feature type="binding site" evidence="10">
    <location>
        <position position="894"/>
    </location>
    <ligand>
        <name>Zn(2+)</name>
        <dbReference type="ChEBI" id="CHEBI:29105"/>
    </ligand>
</feature>
<evidence type="ECO:0000256" key="4">
    <source>
        <dbReference type="ARBA" id="ARBA00022741"/>
    </source>
</evidence>
<dbReference type="PANTHER" id="PTHR42765:SF1">
    <property type="entry name" value="ISOLEUCINE--TRNA LIGASE, MITOCHONDRIAL"/>
    <property type="match status" value="1"/>
</dbReference>
<dbReference type="Pfam" id="PF06827">
    <property type="entry name" value="zf-FPG_IleRS"/>
    <property type="match status" value="1"/>
</dbReference>
<keyword evidence="4 10" id="KW-0547">Nucleotide-binding</keyword>
<dbReference type="SUPFAM" id="SSF47323">
    <property type="entry name" value="Anticodon-binding domain of a subclass of class I aminoacyl-tRNA synthetases"/>
    <property type="match status" value="1"/>
</dbReference>
<dbReference type="PROSITE" id="PS00178">
    <property type="entry name" value="AA_TRNA_LIGASE_I"/>
    <property type="match status" value="1"/>
</dbReference>
<dbReference type="InterPro" id="IPR013155">
    <property type="entry name" value="M/V/L/I-tRNA-synth_anticd-bd"/>
</dbReference>
<feature type="binding site" evidence="10">
    <location>
        <position position="891"/>
    </location>
    <ligand>
        <name>Zn(2+)</name>
        <dbReference type="ChEBI" id="CHEBI:29105"/>
    </ligand>
</feature>
<evidence type="ECO:0000256" key="8">
    <source>
        <dbReference type="ARBA" id="ARBA00025217"/>
    </source>
</evidence>
<feature type="short sequence motif" description="'HIGH' region" evidence="10">
    <location>
        <begin position="56"/>
        <end position="66"/>
    </location>
</feature>
<dbReference type="InterPro" id="IPR002301">
    <property type="entry name" value="Ile-tRNA-ligase"/>
</dbReference>
<evidence type="ECO:0000256" key="7">
    <source>
        <dbReference type="ARBA" id="ARBA00023146"/>
    </source>
</evidence>
<protein>
    <recommendedName>
        <fullName evidence="10">Isoleucine--tRNA ligase</fullName>
        <ecNumber evidence="10">6.1.1.5</ecNumber>
    </recommendedName>
    <alternativeName>
        <fullName evidence="10">Isoleucyl-tRNA synthetase</fullName>
        <shortName evidence="10">IleRS</shortName>
    </alternativeName>
</protein>
<keyword evidence="5 10" id="KW-0067">ATP-binding</keyword>
<dbReference type="GO" id="GO:0005524">
    <property type="term" value="F:ATP binding"/>
    <property type="evidence" value="ECO:0007669"/>
    <property type="project" value="UniProtKB-UniRule"/>
</dbReference>
<dbReference type="PATRIC" id="fig|608538.5.peg.855"/>
<dbReference type="Gene3D" id="1.10.10.830">
    <property type="entry name" value="Ile-tRNA synthetase CP2 domain-like"/>
    <property type="match status" value="1"/>
</dbReference>
<evidence type="ECO:0000259" key="12">
    <source>
        <dbReference type="Pfam" id="PF06827"/>
    </source>
</evidence>
<keyword evidence="10" id="KW-0479">Metal-binding</keyword>
<dbReference type="PANTHER" id="PTHR42765">
    <property type="entry name" value="SOLEUCYL-TRNA SYNTHETASE"/>
    <property type="match status" value="1"/>
</dbReference>
<evidence type="ECO:0000256" key="3">
    <source>
        <dbReference type="ARBA" id="ARBA00022598"/>
    </source>
</evidence>
<feature type="binding site" evidence="10">
    <location>
        <position position="601"/>
    </location>
    <ligand>
        <name>ATP</name>
        <dbReference type="ChEBI" id="CHEBI:30616"/>
    </ligand>
</feature>
<dbReference type="InterPro" id="IPR001412">
    <property type="entry name" value="aa-tRNA-synth_I_CS"/>
</dbReference>
<dbReference type="InterPro" id="IPR033708">
    <property type="entry name" value="Anticodon_Ile_BEm"/>
</dbReference>
<dbReference type="GO" id="GO:0005829">
    <property type="term" value="C:cytosol"/>
    <property type="evidence" value="ECO:0007669"/>
    <property type="project" value="TreeGrafter"/>
</dbReference>